<evidence type="ECO:0000256" key="2">
    <source>
        <dbReference type="ARBA" id="ARBA00010541"/>
    </source>
</evidence>
<dbReference type="InterPro" id="IPR001478">
    <property type="entry name" value="PDZ"/>
</dbReference>
<keyword evidence="5" id="KW-0547">Nucleotide-binding</keyword>
<keyword evidence="7" id="KW-0648">Protein biosynthesis</keyword>
<dbReference type="InterPro" id="IPR023586">
    <property type="entry name" value="Ile-tRNA-ligase_type2"/>
</dbReference>
<comment type="catalytic activity">
    <reaction evidence="10">
        <text>tRNA(Ile) + L-isoleucine + ATP = L-isoleucyl-tRNA(Ile) + AMP + diphosphate</text>
        <dbReference type="Rhea" id="RHEA:11060"/>
        <dbReference type="Rhea" id="RHEA-COMP:9666"/>
        <dbReference type="Rhea" id="RHEA-COMP:9695"/>
        <dbReference type="ChEBI" id="CHEBI:30616"/>
        <dbReference type="ChEBI" id="CHEBI:33019"/>
        <dbReference type="ChEBI" id="CHEBI:58045"/>
        <dbReference type="ChEBI" id="CHEBI:78442"/>
        <dbReference type="ChEBI" id="CHEBI:78528"/>
        <dbReference type="ChEBI" id="CHEBI:456215"/>
        <dbReference type="EC" id="6.1.1.5"/>
    </reaction>
</comment>
<dbReference type="InterPro" id="IPR001940">
    <property type="entry name" value="Peptidase_S1C"/>
</dbReference>
<evidence type="ECO:0000256" key="5">
    <source>
        <dbReference type="ARBA" id="ARBA00022741"/>
    </source>
</evidence>
<dbReference type="InterPro" id="IPR013155">
    <property type="entry name" value="M/V/L/I-tRNA-synth_anticd-bd"/>
</dbReference>
<protein>
    <recommendedName>
        <fullName evidence="3">isoleucine--tRNA ligase</fullName>
        <ecNumber evidence="3">6.1.1.5</ecNumber>
    </recommendedName>
    <alternativeName>
        <fullName evidence="9">Isoleucyl-tRNA synthetase</fullName>
    </alternativeName>
</protein>
<dbReference type="Gene3D" id="2.40.10.10">
    <property type="entry name" value="Trypsin-like serine proteases"/>
    <property type="match status" value="1"/>
</dbReference>
<dbReference type="SUPFAM" id="SSF50156">
    <property type="entry name" value="PDZ domain-like"/>
    <property type="match status" value="1"/>
</dbReference>
<feature type="domain" description="PDZ" evidence="12">
    <location>
        <begin position="186"/>
        <end position="262"/>
    </location>
</feature>
<dbReference type="Gene3D" id="2.30.42.10">
    <property type="match status" value="2"/>
</dbReference>
<dbReference type="PANTHER" id="PTHR42780">
    <property type="entry name" value="SOLEUCYL-TRNA SYNTHETASE"/>
    <property type="match status" value="1"/>
</dbReference>
<dbReference type="SUPFAM" id="SSF47323">
    <property type="entry name" value="Anticodon-binding domain of a subclass of class I aminoacyl-tRNA synthetases"/>
    <property type="match status" value="1"/>
</dbReference>
<evidence type="ECO:0000256" key="3">
    <source>
        <dbReference type="ARBA" id="ARBA00013165"/>
    </source>
</evidence>
<evidence type="ECO:0000256" key="1">
    <source>
        <dbReference type="ARBA" id="ARBA00005594"/>
    </source>
</evidence>
<dbReference type="FunFam" id="1.10.730.10:FF:000004">
    <property type="entry name" value="Isoleucyl-tRNA synthetase, cytoplasmic"/>
    <property type="match status" value="1"/>
</dbReference>
<dbReference type="InterPro" id="IPR033709">
    <property type="entry name" value="Anticodon_Ile_ABEc"/>
</dbReference>
<dbReference type="SMART" id="SM00228">
    <property type="entry name" value="PDZ"/>
    <property type="match status" value="2"/>
</dbReference>
<evidence type="ECO:0000256" key="4">
    <source>
        <dbReference type="ARBA" id="ARBA00022598"/>
    </source>
</evidence>
<dbReference type="GO" id="GO:0000049">
    <property type="term" value="F:tRNA binding"/>
    <property type="evidence" value="ECO:0007669"/>
    <property type="project" value="InterPro"/>
</dbReference>
<evidence type="ECO:0000256" key="6">
    <source>
        <dbReference type="ARBA" id="ARBA00022840"/>
    </source>
</evidence>
<evidence type="ECO:0000313" key="14">
    <source>
        <dbReference type="Proteomes" id="UP000604046"/>
    </source>
</evidence>
<dbReference type="GO" id="GO:0004252">
    <property type="term" value="F:serine-type endopeptidase activity"/>
    <property type="evidence" value="ECO:0007669"/>
    <property type="project" value="InterPro"/>
</dbReference>
<feature type="region of interest" description="Disordered" evidence="11">
    <location>
        <begin position="14"/>
        <end position="33"/>
    </location>
</feature>
<dbReference type="InterPro" id="IPR009003">
    <property type="entry name" value="Peptidase_S1_PA"/>
</dbReference>
<dbReference type="InterPro" id="IPR036034">
    <property type="entry name" value="PDZ_sf"/>
</dbReference>
<dbReference type="GO" id="GO:0006428">
    <property type="term" value="P:isoleucyl-tRNA aminoacylation"/>
    <property type="evidence" value="ECO:0007669"/>
    <property type="project" value="TreeGrafter"/>
</dbReference>
<feature type="domain" description="PDZ" evidence="12">
    <location>
        <begin position="382"/>
        <end position="445"/>
    </location>
</feature>
<evidence type="ECO:0000259" key="12">
    <source>
        <dbReference type="SMART" id="SM00228"/>
    </source>
</evidence>
<keyword evidence="14" id="KW-1185">Reference proteome</keyword>
<dbReference type="EMBL" id="CAJNDS010002718">
    <property type="protein sequence ID" value="CAE7572535.1"/>
    <property type="molecule type" value="Genomic_DNA"/>
</dbReference>
<dbReference type="GO" id="GO:0005524">
    <property type="term" value="F:ATP binding"/>
    <property type="evidence" value="ECO:0007669"/>
    <property type="project" value="UniProtKB-KW"/>
</dbReference>
<dbReference type="SUPFAM" id="SSF50494">
    <property type="entry name" value="Trypsin-like serine proteases"/>
    <property type="match status" value="1"/>
</dbReference>
<comment type="similarity">
    <text evidence="2">Belongs to the peptidase S1C family.</text>
</comment>
<dbReference type="Pfam" id="PF13365">
    <property type="entry name" value="Trypsin_2"/>
    <property type="match status" value="1"/>
</dbReference>
<dbReference type="OrthoDB" id="410721at2759"/>
<evidence type="ECO:0000256" key="8">
    <source>
        <dbReference type="ARBA" id="ARBA00023146"/>
    </source>
</evidence>
<dbReference type="GO" id="GO:0006508">
    <property type="term" value="P:proteolysis"/>
    <property type="evidence" value="ECO:0007669"/>
    <property type="project" value="InterPro"/>
</dbReference>
<evidence type="ECO:0000256" key="7">
    <source>
        <dbReference type="ARBA" id="ARBA00022917"/>
    </source>
</evidence>
<dbReference type="PRINTS" id="PR00834">
    <property type="entry name" value="PROTEASES2C"/>
</dbReference>
<dbReference type="AlphaFoldDB" id="A0A812UKV1"/>
<name>A0A812UKV1_9DINO</name>
<keyword evidence="8" id="KW-0030">Aminoacyl-tRNA synthetase</keyword>
<gene>
    <name evidence="13" type="primary">ileS</name>
    <name evidence="13" type="ORF">SNAT2548_LOCUS32628</name>
</gene>
<reference evidence="13" key="1">
    <citation type="submission" date="2021-02" db="EMBL/GenBank/DDBJ databases">
        <authorList>
            <person name="Dougan E. K."/>
            <person name="Rhodes N."/>
            <person name="Thang M."/>
            <person name="Chan C."/>
        </authorList>
    </citation>
    <scope>NUCLEOTIDE SEQUENCE</scope>
</reference>
<proteinExistence type="inferred from homology"/>
<dbReference type="Gene3D" id="1.10.730.10">
    <property type="entry name" value="Isoleucyl-tRNA Synthetase, Domain 1"/>
    <property type="match status" value="1"/>
</dbReference>
<evidence type="ECO:0000256" key="11">
    <source>
        <dbReference type="SAM" id="MobiDB-lite"/>
    </source>
</evidence>
<comment type="similarity">
    <text evidence="1">Belongs to the class-I aminoacyl-tRNA synthetase family.</text>
</comment>
<dbReference type="GO" id="GO:0004822">
    <property type="term" value="F:isoleucine-tRNA ligase activity"/>
    <property type="evidence" value="ECO:0007669"/>
    <property type="project" value="UniProtKB-EC"/>
</dbReference>
<organism evidence="13 14">
    <name type="scientific">Symbiodinium natans</name>
    <dbReference type="NCBI Taxonomy" id="878477"/>
    <lineage>
        <taxon>Eukaryota</taxon>
        <taxon>Sar</taxon>
        <taxon>Alveolata</taxon>
        <taxon>Dinophyceae</taxon>
        <taxon>Suessiales</taxon>
        <taxon>Symbiodiniaceae</taxon>
        <taxon>Symbiodinium</taxon>
    </lineage>
</organism>
<evidence type="ECO:0000256" key="9">
    <source>
        <dbReference type="ARBA" id="ARBA00032665"/>
    </source>
</evidence>
<sequence>MLADASPSIVYVTGKPAPWMPTEGPEGEPPGPGGSAWMFDGSHVVTSLSNIDLAQRGSLRVILADRSEMPARVVGTDVSVVGRRAALDMSVSRGVVYGLGQPLVLNSDRPVQSSIQTDAVVQPSNRGGPLLNSRGQVVGMAIGAAVVAVGPMEGSRISQAIPADSLRKYVQSILDTLGDNGHVSRPALGIYLEPDGFAERLGAHGVVVEEVLPGAARKAGLKAGDIIIFQGDVPIRRMDDLVTALEMYHPGDGFPLRVLRQTAGEGLGAPFSSGAYSTVDLRVVLGSSDHASPKSETCGPTNTRVFNVKVGATIGLLPGAPARAVASGKEHDNIVIAATQVRKLQDKWSTLVAQGPEGAKEALQFFSNVMYSTLTITVPPGQNVGVDIEDRTITNVNSRKLGWNAGDTIKEINGQEAKDEEQVVNDVKKAKQEGKELVFTVQRLSESPWVTIDRSLTEVYANVDSETPLMEPDQVGDMITDLKNKLNLAKDDVIPLASVKDKVDTIGQALEAFSKDVAKNHGADAVRMYMLNSGVVRAEPLKFKEEGVRDVVKDVFLPMFNAYRFLVQESYRYEGASGKKFSPASGKVKASTNHMDQWIFASMHGLIQFVRKEMEAYRLYTVVPQLVDFLEDLTNWYVRLNRDRMRGSNGLEEAFTSLSALYEVLLNVTVCLAPVVPFITEHIYQNLARALPDGHPMKAKSVHWVMIPEPDLSAINEDITQAVRRLVFIWVCENELIEVFRAFIDATSQF</sequence>
<accession>A0A812UKV1</accession>
<comment type="caution">
    <text evidence="13">The sequence shown here is derived from an EMBL/GenBank/DDBJ whole genome shotgun (WGS) entry which is preliminary data.</text>
</comment>
<dbReference type="PANTHER" id="PTHR42780:SF1">
    <property type="entry name" value="ISOLEUCINE--TRNA LIGASE, CYTOPLASMIC"/>
    <property type="match status" value="1"/>
</dbReference>
<evidence type="ECO:0000313" key="13">
    <source>
        <dbReference type="EMBL" id="CAE7572535.1"/>
    </source>
</evidence>
<dbReference type="InterPro" id="IPR043504">
    <property type="entry name" value="Peptidase_S1_PA_chymotrypsin"/>
</dbReference>
<dbReference type="CDD" id="cd07961">
    <property type="entry name" value="Anticodon_Ia_Ile_ABEc"/>
    <property type="match status" value="1"/>
</dbReference>
<dbReference type="EC" id="6.1.1.5" evidence="3"/>
<keyword evidence="6" id="KW-0067">ATP-binding</keyword>
<evidence type="ECO:0000256" key="10">
    <source>
        <dbReference type="ARBA" id="ARBA00048359"/>
    </source>
</evidence>
<dbReference type="Proteomes" id="UP000604046">
    <property type="component" value="Unassembled WGS sequence"/>
</dbReference>
<dbReference type="Pfam" id="PF08264">
    <property type="entry name" value="Anticodon_1"/>
    <property type="match status" value="1"/>
</dbReference>
<keyword evidence="4" id="KW-0436">Ligase</keyword>
<dbReference type="InterPro" id="IPR009080">
    <property type="entry name" value="tRNAsynth_Ia_anticodon-bd"/>
</dbReference>